<evidence type="ECO:0000313" key="2">
    <source>
        <dbReference type="Proteomes" id="UP000076882"/>
    </source>
</evidence>
<accession>A0A165RVD5</accession>
<dbReference type="EMBL" id="LUXM01000024">
    <property type="protein sequence ID" value="KZU95901.1"/>
    <property type="molecule type" value="Genomic_DNA"/>
</dbReference>
<gene>
    <name evidence="1" type="ORF">Lp19_1180</name>
</gene>
<dbReference type="Proteomes" id="UP000076882">
    <property type="component" value="Unassembled WGS sequence"/>
</dbReference>
<comment type="caution">
    <text evidence="1">The sequence shown here is derived from an EMBL/GenBank/DDBJ whole genome shotgun (WGS) entry which is preliminary data.</text>
</comment>
<reference evidence="1 2" key="1">
    <citation type="submission" date="2016-03" db="EMBL/GenBank/DDBJ databases">
        <title>Comparative genomics of 54 Lactobacillus plantarum strains reveals genomic uncoupling from niche constraints.</title>
        <authorList>
            <person name="Martino M.E."/>
        </authorList>
    </citation>
    <scope>NUCLEOTIDE SEQUENCE [LARGE SCALE GENOMIC DNA]</scope>
    <source>
        <strain evidence="1 2">19.1</strain>
    </source>
</reference>
<dbReference type="PATRIC" id="fig|1590.201.peg.948"/>
<dbReference type="AlphaFoldDB" id="A0A165RVD5"/>
<proteinExistence type="predicted"/>
<name>A0A165RVD5_LACPN</name>
<sequence>MHQVDFDKDIQLSRYSHDPTFFFTFKRALDDAKVASNKKE</sequence>
<protein>
    <submittedName>
        <fullName evidence="1">Uncharacterized protein</fullName>
    </submittedName>
</protein>
<organism evidence="1 2">
    <name type="scientific">Lactiplantibacillus plantarum</name>
    <name type="common">Lactobacillus plantarum</name>
    <dbReference type="NCBI Taxonomy" id="1590"/>
    <lineage>
        <taxon>Bacteria</taxon>
        <taxon>Bacillati</taxon>
        <taxon>Bacillota</taxon>
        <taxon>Bacilli</taxon>
        <taxon>Lactobacillales</taxon>
        <taxon>Lactobacillaceae</taxon>
        <taxon>Lactiplantibacillus</taxon>
    </lineage>
</organism>
<evidence type="ECO:0000313" key="1">
    <source>
        <dbReference type="EMBL" id="KZU95901.1"/>
    </source>
</evidence>